<evidence type="ECO:0000256" key="2">
    <source>
        <dbReference type="ARBA" id="ARBA00022485"/>
    </source>
</evidence>
<feature type="chain" id="PRO_5004565095" description="High-potential iron-sulfur protein" evidence="8">
    <location>
        <begin position="32"/>
        <end position="101"/>
    </location>
</feature>
<keyword evidence="3 7" id="KW-0479">Metal-binding</keyword>
<dbReference type="RefSeq" id="WP_021237700.1">
    <property type="nucleotide sequence ID" value="NZ_ATHO01000061.1"/>
</dbReference>
<accession>T0IB14</accession>
<dbReference type="EMBL" id="ATHO01000061">
    <property type="protein sequence ID" value="EQB08865.1"/>
    <property type="molecule type" value="Genomic_DNA"/>
</dbReference>
<keyword evidence="5 7" id="KW-0408">Iron</keyword>
<evidence type="ECO:0000256" key="4">
    <source>
        <dbReference type="ARBA" id="ARBA00022982"/>
    </source>
</evidence>
<proteinExistence type="inferred from homology"/>
<dbReference type="AlphaFoldDB" id="T0IB14"/>
<name>T0IB14_9SPHN</name>
<evidence type="ECO:0000256" key="1">
    <source>
        <dbReference type="ARBA" id="ARBA00022448"/>
    </source>
</evidence>
<sequence>MASAVHLSTRRQFLRWSALLPAISVAGPLAAQEVCADPRKNLQQSLRRSLGYQEISNDPKRVCGGCAFFTADGASSCGKCQLLSGGVVTSRSVCTSWAGKS</sequence>
<evidence type="ECO:0000256" key="7">
    <source>
        <dbReference type="RuleBase" id="RU000620"/>
    </source>
</evidence>
<dbReference type="PROSITE" id="PS51318">
    <property type="entry name" value="TAT"/>
    <property type="match status" value="1"/>
</dbReference>
<keyword evidence="1 7" id="KW-0813">Transport</keyword>
<evidence type="ECO:0000256" key="3">
    <source>
        <dbReference type="ARBA" id="ARBA00022723"/>
    </source>
</evidence>
<evidence type="ECO:0000256" key="6">
    <source>
        <dbReference type="ARBA" id="ARBA00023014"/>
    </source>
</evidence>
<keyword evidence="6 7" id="KW-0411">Iron-sulfur</keyword>
<dbReference type="GO" id="GO:0009055">
    <property type="term" value="F:electron transfer activity"/>
    <property type="evidence" value="ECO:0007669"/>
    <property type="project" value="InterPro"/>
</dbReference>
<evidence type="ECO:0000256" key="5">
    <source>
        <dbReference type="ARBA" id="ARBA00023004"/>
    </source>
</evidence>
<evidence type="ECO:0000313" key="11">
    <source>
        <dbReference type="Proteomes" id="UP000015525"/>
    </source>
</evidence>
<dbReference type="PATRIC" id="fig|1329909.3.peg.1361"/>
<comment type="function">
    <text evidence="7">Specific class of high-redox-potential 4Fe-4S ferredoxins. Functions in anaerobic electron transport in most purple and in some other photosynthetic bacteria and in at least one genus (Paracoccus) of halophilic, denitrifying bacteria.</text>
</comment>
<dbReference type="GO" id="GO:0019646">
    <property type="term" value="P:aerobic electron transport chain"/>
    <property type="evidence" value="ECO:0007669"/>
    <property type="project" value="InterPro"/>
</dbReference>
<feature type="signal peptide" evidence="8">
    <location>
        <begin position="1"/>
        <end position="31"/>
    </location>
</feature>
<reference evidence="10 11" key="1">
    <citation type="journal article" date="2013" name="Genome Announc.">
        <title>Draft Genome Sequence of Sphingobium quisquiliarum Strain P25T, a Novel Hexachlorocyclohexane (HCH)-Degrading Bacterium Isolated from an HCH Dumpsite.</title>
        <authorList>
            <person name="Kumar Singh A."/>
            <person name="Sangwan N."/>
            <person name="Sharma A."/>
            <person name="Gupta V."/>
            <person name="Khurana J.P."/>
            <person name="Lal R."/>
        </authorList>
    </citation>
    <scope>NUCLEOTIDE SEQUENCE [LARGE SCALE GENOMIC DNA]</scope>
    <source>
        <strain evidence="10 11">P25</strain>
    </source>
</reference>
<dbReference type="GO" id="GO:0051539">
    <property type="term" value="F:4 iron, 4 sulfur cluster binding"/>
    <property type="evidence" value="ECO:0007669"/>
    <property type="project" value="UniProtKB-KW"/>
</dbReference>
<dbReference type="InterPro" id="IPR036369">
    <property type="entry name" value="HIPIP_sf"/>
</dbReference>
<comment type="caution">
    <text evidence="10">The sequence shown here is derived from an EMBL/GenBank/DDBJ whole genome shotgun (WGS) entry which is preliminary data.</text>
</comment>
<dbReference type="InterPro" id="IPR006311">
    <property type="entry name" value="TAT_signal"/>
</dbReference>
<feature type="domain" description="High potential iron-sulfur proteins family profile" evidence="9">
    <location>
        <begin position="34"/>
        <end position="101"/>
    </location>
</feature>
<keyword evidence="2 7" id="KW-0004">4Fe-4S</keyword>
<keyword evidence="8" id="KW-0732">Signal</keyword>
<keyword evidence="11" id="KW-1185">Reference proteome</keyword>
<dbReference type="PROSITE" id="PS51373">
    <property type="entry name" value="HIPIP"/>
    <property type="match status" value="1"/>
</dbReference>
<organism evidence="10 11">
    <name type="scientific">Sphingobium quisquiliarum P25</name>
    <dbReference type="NCBI Taxonomy" id="1329909"/>
    <lineage>
        <taxon>Bacteria</taxon>
        <taxon>Pseudomonadati</taxon>
        <taxon>Pseudomonadota</taxon>
        <taxon>Alphaproteobacteria</taxon>
        <taxon>Sphingomonadales</taxon>
        <taxon>Sphingomonadaceae</taxon>
        <taxon>Sphingobium</taxon>
    </lineage>
</organism>
<dbReference type="Gene3D" id="4.10.490.10">
    <property type="entry name" value="High potential iron-sulphur protein"/>
    <property type="match status" value="1"/>
</dbReference>
<dbReference type="SUPFAM" id="SSF57652">
    <property type="entry name" value="HIPIP (high potential iron protein)"/>
    <property type="match status" value="1"/>
</dbReference>
<dbReference type="Proteomes" id="UP000015525">
    <property type="component" value="Unassembled WGS sequence"/>
</dbReference>
<keyword evidence="4 7" id="KW-0249">Electron transport</keyword>
<dbReference type="Pfam" id="PF01355">
    <property type="entry name" value="HIPIP"/>
    <property type="match status" value="1"/>
</dbReference>
<protein>
    <recommendedName>
        <fullName evidence="7">High-potential iron-sulfur protein</fullName>
        <shortName evidence="7">HiPIP</shortName>
    </recommendedName>
</protein>
<evidence type="ECO:0000313" key="10">
    <source>
        <dbReference type="EMBL" id="EQB08865.1"/>
    </source>
</evidence>
<dbReference type="InterPro" id="IPR000170">
    <property type="entry name" value="High_potential_FeS_prot"/>
</dbReference>
<evidence type="ECO:0000259" key="9">
    <source>
        <dbReference type="PROSITE" id="PS51373"/>
    </source>
</evidence>
<comment type="similarity">
    <text evidence="7">Belongs to the high-potential iron-sulfur protein (HiPIP) family.</text>
</comment>
<comment type="subunit">
    <text evidence="7">Homodimer.</text>
</comment>
<dbReference type="GO" id="GO:0046872">
    <property type="term" value="F:metal ion binding"/>
    <property type="evidence" value="ECO:0007669"/>
    <property type="project" value="UniProtKB-KW"/>
</dbReference>
<evidence type="ECO:0000256" key="8">
    <source>
        <dbReference type="SAM" id="SignalP"/>
    </source>
</evidence>
<gene>
    <name evidence="10" type="ORF">L288_07055</name>
</gene>